<keyword evidence="2" id="KW-0812">Transmembrane</keyword>
<evidence type="ECO:0000256" key="1">
    <source>
        <dbReference type="SAM" id="MobiDB-lite"/>
    </source>
</evidence>
<evidence type="ECO:0000313" key="4">
    <source>
        <dbReference type="Proteomes" id="UP000514509"/>
    </source>
</evidence>
<sequence length="214" mass="22927">MRKHLYLLAQLLIAFLFAGCASKEIFYFSKNTGSFGPYQKVQKTTNLQDSVAVQSQPSEAGLSPDDSPVLTASATSPEPATLPKPKSVAFSSGLKEQKSAAQPNKYVLKNKNLLKFKNKKQLLKPETNKKVQASAMIGFILGLMAVITIFAGSLLAFAFGLVGAIFGIIGLSTIKKNSEKFRGRGFAWVGIGVGILIPLFIIGYILAFAGAFSS</sequence>
<evidence type="ECO:0000256" key="2">
    <source>
        <dbReference type="SAM" id="Phobius"/>
    </source>
</evidence>
<dbReference type="Proteomes" id="UP000514509">
    <property type="component" value="Chromosome"/>
</dbReference>
<dbReference type="AlphaFoldDB" id="A0A7L7LBY8"/>
<evidence type="ECO:0000313" key="3">
    <source>
        <dbReference type="EMBL" id="QMU29899.1"/>
    </source>
</evidence>
<dbReference type="PROSITE" id="PS51257">
    <property type="entry name" value="PROKAR_LIPOPROTEIN"/>
    <property type="match status" value="1"/>
</dbReference>
<feature type="transmembrane region" description="Helical" evidence="2">
    <location>
        <begin position="186"/>
        <end position="212"/>
    </location>
</feature>
<reference evidence="3 4" key="2">
    <citation type="submission" date="2020-08" db="EMBL/GenBank/DDBJ databases">
        <title>Adhaeribacter dokdonensis sp. nov., isolated from the rhizosphere of Elymus tsukushiensis, a plant native to the Dokdo Islands, Republic of Korea.</title>
        <authorList>
            <person name="Ghim S.Y."/>
        </authorList>
    </citation>
    <scope>NUCLEOTIDE SEQUENCE [LARGE SCALE GENOMIC DNA]</scope>
    <source>
        <strain evidence="3 4">KUDC8001</strain>
    </source>
</reference>
<dbReference type="EMBL" id="CP055153">
    <property type="protein sequence ID" value="QMU29899.1"/>
    <property type="molecule type" value="Genomic_DNA"/>
</dbReference>
<protein>
    <submittedName>
        <fullName evidence="3">DUF4190 domain-containing protein</fullName>
    </submittedName>
</protein>
<feature type="transmembrane region" description="Helical" evidence="2">
    <location>
        <begin position="141"/>
        <end position="174"/>
    </location>
</feature>
<keyword evidence="4" id="KW-1185">Reference proteome</keyword>
<reference evidence="3 4" key="1">
    <citation type="submission" date="2020-06" db="EMBL/GenBank/DDBJ databases">
        <authorList>
            <person name="Hwang Y.J."/>
        </authorList>
    </citation>
    <scope>NUCLEOTIDE SEQUENCE [LARGE SCALE GENOMIC DNA]</scope>
    <source>
        <strain evidence="3 4">KUDC8001</strain>
    </source>
</reference>
<keyword evidence="2" id="KW-1133">Transmembrane helix</keyword>
<gene>
    <name evidence="3" type="ORF">HUW48_18550</name>
</gene>
<name>A0A7L7LBY8_9BACT</name>
<feature type="region of interest" description="Disordered" evidence="1">
    <location>
        <begin position="53"/>
        <end position="86"/>
    </location>
</feature>
<dbReference type="KEGG" id="add:HUW48_18550"/>
<keyword evidence="2" id="KW-0472">Membrane</keyword>
<accession>A0A7L7LBY8</accession>
<proteinExistence type="predicted"/>
<organism evidence="3 4">
    <name type="scientific">Adhaeribacter radiodurans</name>
    <dbReference type="NCBI Taxonomy" id="2745197"/>
    <lineage>
        <taxon>Bacteria</taxon>
        <taxon>Pseudomonadati</taxon>
        <taxon>Bacteroidota</taxon>
        <taxon>Cytophagia</taxon>
        <taxon>Cytophagales</taxon>
        <taxon>Hymenobacteraceae</taxon>
        <taxon>Adhaeribacter</taxon>
    </lineage>
</organism>
<dbReference type="RefSeq" id="WP_182412359.1">
    <property type="nucleotide sequence ID" value="NZ_CP055153.1"/>
</dbReference>